<dbReference type="AlphaFoldDB" id="A0A103XW74"/>
<proteinExistence type="predicted"/>
<gene>
    <name evidence="2" type="ORF">Ccrd_023774</name>
</gene>
<dbReference type="EMBL" id="LEKV01003813">
    <property type="protein sequence ID" value="KVH98030.1"/>
    <property type="molecule type" value="Genomic_DNA"/>
</dbReference>
<name>A0A103XW74_CYNCS</name>
<dbReference type="Gramene" id="KVH98030">
    <property type="protein sequence ID" value="KVH98030"/>
    <property type="gene ID" value="Ccrd_023774"/>
</dbReference>
<comment type="caution">
    <text evidence="2">The sequence shown here is derived from an EMBL/GenBank/DDBJ whole genome shotgun (WGS) entry which is preliminary data.</text>
</comment>
<feature type="non-terminal residue" evidence="2">
    <location>
        <position position="1"/>
    </location>
</feature>
<organism evidence="2 3">
    <name type="scientific">Cynara cardunculus var. scolymus</name>
    <name type="common">Globe artichoke</name>
    <name type="synonym">Cynara scolymus</name>
    <dbReference type="NCBI Taxonomy" id="59895"/>
    <lineage>
        <taxon>Eukaryota</taxon>
        <taxon>Viridiplantae</taxon>
        <taxon>Streptophyta</taxon>
        <taxon>Embryophyta</taxon>
        <taxon>Tracheophyta</taxon>
        <taxon>Spermatophyta</taxon>
        <taxon>Magnoliopsida</taxon>
        <taxon>eudicotyledons</taxon>
        <taxon>Gunneridae</taxon>
        <taxon>Pentapetalae</taxon>
        <taxon>asterids</taxon>
        <taxon>campanulids</taxon>
        <taxon>Asterales</taxon>
        <taxon>Asteraceae</taxon>
        <taxon>Carduoideae</taxon>
        <taxon>Cardueae</taxon>
        <taxon>Carduinae</taxon>
        <taxon>Cynara</taxon>
    </lineage>
</organism>
<reference evidence="2 3" key="1">
    <citation type="journal article" date="2016" name="Sci. Rep.">
        <title>The genome sequence of the outbreeding globe artichoke constructed de novo incorporating a phase-aware low-pass sequencing strategy of F1 progeny.</title>
        <authorList>
            <person name="Scaglione D."/>
            <person name="Reyes-Chin-Wo S."/>
            <person name="Acquadro A."/>
            <person name="Froenicke L."/>
            <person name="Portis E."/>
            <person name="Beitel C."/>
            <person name="Tirone M."/>
            <person name="Mauro R."/>
            <person name="Lo Monaco A."/>
            <person name="Mauromicale G."/>
            <person name="Faccioli P."/>
            <person name="Cattivelli L."/>
            <person name="Rieseberg L."/>
            <person name="Michelmore R."/>
            <person name="Lanteri S."/>
        </authorList>
    </citation>
    <scope>NUCLEOTIDE SEQUENCE [LARGE SCALE GENOMIC DNA]</scope>
    <source>
        <strain evidence="2">2C</strain>
    </source>
</reference>
<evidence type="ECO:0000313" key="3">
    <source>
        <dbReference type="Proteomes" id="UP000243975"/>
    </source>
</evidence>
<feature type="chain" id="PRO_5007119172" evidence="1">
    <location>
        <begin position="25"/>
        <end position="80"/>
    </location>
</feature>
<keyword evidence="1" id="KW-0732">Signal</keyword>
<dbReference type="Proteomes" id="UP000243975">
    <property type="component" value="Unassembled WGS sequence"/>
</dbReference>
<protein>
    <submittedName>
        <fullName evidence="2">Uncharacterized protein</fullName>
    </submittedName>
</protein>
<sequence length="80" mass="8764">INYVHTLLYTHILLLLCFFNVTSTGLPLETPDPHTPKDVRSSKDTRDVVQSICAKDQGRKGLSVCLAVWTVLVAVASSPI</sequence>
<evidence type="ECO:0000256" key="1">
    <source>
        <dbReference type="SAM" id="SignalP"/>
    </source>
</evidence>
<evidence type="ECO:0000313" key="2">
    <source>
        <dbReference type="EMBL" id="KVH98030.1"/>
    </source>
</evidence>
<feature type="signal peptide" evidence="1">
    <location>
        <begin position="1"/>
        <end position="24"/>
    </location>
</feature>
<accession>A0A103XW74</accession>
<keyword evidence="3" id="KW-1185">Reference proteome</keyword>